<reference evidence="2 3" key="1">
    <citation type="journal article" date="2019" name="Int. J. Syst. Evol. Microbiol.">
        <title>The Global Catalogue of Microorganisms (GCM) 10K type strain sequencing project: providing services to taxonomists for standard genome sequencing and annotation.</title>
        <authorList>
            <consortium name="The Broad Institute Genomics Platform"/>
            <consortium name="The Broad Institute Genome Sequencing Center for Infectious Disease"/>
            <person name="Wu L."/>
            <person name="Ma J."/>
        </authorList>
    </citation>
    <scope>NUCLEOTIDE SEQUENCE [LARGE SCALE GENOMIC DNA]</scope>
    <source>
        <strain evidence="2 3">CGMCC 1.10593</strain>
    </source>
</reference>
<feature type="domain" description="Nudix hydrolase" evidence="1">
    <location>
        <begin position="4"/>
        <end position="151"/>
    </location>
</feature>
<dbReference type="PANTHER" id="PTHR43736:SF1">
    <property type="entry name" value="DIHYDRONEOPTERIN TRIPHOSPHATE DIPHOSPHATASE"/>
    <property type="match status" value="1"/>
</dbReference>
<keyword evidence="3" id="KW-1185">Reference proteome</keyword>
<dbReference type="AlphaFoldDB" id="A0ABD6D6E4"/>
<dbReference type="RefSeq" id="WP_256396865.1">
    <property type="nucleotide sequence ID" value="NZ_JANHDJ010000005.1"/>
</dbReference>
<comment type="caution">
    <text evidence="2">The sequence shown here is derived from an EMBL/GenBank/DDBJ whole genome shotgun (WGS) entry which is preliminary data.</text>
</comment>
<gene>
    <name evidence="2" type="ORF">ACFSBW_06555</name>
</gene>
<sequence>METTRHFTSTVYIVNRGATALHHHDRLGIRVPPGGHVDRDELPHEAGIREVQEETGLEPSLLRETAAIDAPAGEVLPQPAHMMLYDINIHTDGTVGHQHIDHVYFAAVDSRAIDPADGEAAAAVWEWYTADELRASEIDSDTVEIGCEAIAAVVEADL</sequence>
<dbReference type="SUPFAM" id="SSF55811">
    <property type="entry name" value="Nudix"/>
    <property type="match status" value="1"/>
</dbReference>
<dbReference type="InterPro" id="IPR000086">
    <property type="entry name" value="NUDIX_hydrolase_dom"/>
</dbReference>
<proteinExistence type="predicted"/>
<dbReference type="Proteomes" id="UP001597052">
    <property type="component" value="Unassembled WGS sequence"/>
</dbReference>
<dbReference type="Pfam" id="PF00293">
    <property type="entry name" value="NUDIX"/>
    <property type="match status" value="1"/>
</dbReference>
<evidence type="ECO:0000259" key="1">
    <source>
        <dbReference type="PROSITE" id="PS51462"/>
    </source>
</evidence>
<evidence type="ECO:0000313" key="3">
    <source>
        <dbReference type="Proteomes" id="UP001597052"/>
    </source>
</evidence>
<organism evidence="2 3">
    <name type="scientific">Halohasta litorea</name>
    <dbReference type="NCBI Taxonomy" id="869891"/>
    <lineage>
        <taxon>Archaea</taxon>
        <taxon>Methanobacteriati</taxon>
        <taxon>Methanobacteriota</taxon>
        <taxon>Stenosarchaea group</taxon>
        <taxon>Halobacteria</taxon>
        <taxon>Halobacteriales</taxon>
        <taxon>Haloferacaceae</taxon>
        <taxon>Halohasta</taxon>
    </lineage>
</organism>
<dbReference type="PANTHER" id="PTHR43736">
    <property type="entry name" value="ADP-RIBOSE PYROPHOSPHATASE"/>
    <property type="match status" value="1"/>
</dbReference>
<accession>A0ABD6D6E4</accession>
<dbReference type="Gene3D" id="3.90.79.10">
    <property type="entry name" value="Nucleoside Triphosphate Pyrophosphohydrolase"/>
    <property type="match status" value="1"/>
</dbReference>
<dbReference type="InterPro" id="IPR015797">
    <property type="entry name" value="NUDIX_hydrolase-like_dom_sf"/>
</dbReference>
<dbReference type="EMBL" id="JBHUDM010000002">
    <property type="protein sequence ID" value="MFD1641533.1"/>
    <property type="molecule type" value="Genomic_DNA"/>
</dbReference>
<evidence type="ECO:0000313" key="2">
    <source>
        <dbReference type="EMBL" id="MFD1641533.1"/>
    </source>
</evidence>
<protein>
    <submittedName>
        <fullName evidence="2">NUDIX domain-containing protein</fullName>
    </submittedName>
</protein>
<dbReference type="PROSITE" id="PS51462">
    <property type="entry name" value="NUDIX"/>
    <property type="match status" value="1"/>
</dbReference>
<name>A0ABD6D6E4_9EURY</name>